<dbReference type="InterPro" id="IPR008333">
    <property type="entry name" value="Cbr1-like_FAD-bd_dom"/>
</dbReference>
<dbReference type="SUPFAM" id="SSF63380">
    <property type="entry name" value="Riboflavin synthase domain-like"/>
    <property type="match status" value="1"/>
</dbReference>
<gene>
    <name evidence="11" type="ORF">DZC52_04060</name>
</gene>
<dbReference type="OrthoDB" id="9784483at2"/>
<dbReference type="Pfam" id="PF00970">
    <property type="entry name" value="FAD_binding_6"/>
    <property type="match status" value="1"/>
</dbReference>
<accession>A0A3E1KAU8</accession>
<keyword evidence="6" id="KW-0274">FAD</keyword>
<proteinExistence type="inferred from homology"/>
<comment type="catalytic activity">
    <reaction evidence="9">
        <text>2 reduced [2Fe-2S]-[ferredoxin] + NADP(+) + H(+) = 2 oxidized [2Fe-2S]-[ferredoxin] + NADPH</text>
        <dbReference type="Rhea" id="RHEA:20125"/>
        <dbReference type="Rhea" id="RHEA-COMP:10000"/>
        <dbReference type="Rhea" id="RHEA-COMP:10001"/>
        <dbReference type="ChEBI" id="CHEBI:15378"/>
        <dbReference type="ChEBI" id="CHEBI:33737"/>
        <dbReference type="ChEBI" id="CHEBI:33738"/>
        <dbReference type="ChEBI" id="CHEBI:57783"/>
        <dbReference type="ChEBI" id="CHEBI:58349"/>
        <dbReference type="EC" id="1.18.1.2"/>
    </reaction>
</comment>
<dbReference type="GO" id="GO:0042167">
    <property type="term" value="P:heme catabolic process"/>
    <property type="evidence" value="ECO:0007669"/>
    <property type="project" value="TreeGrafter"/>
</dbReference>
<name>A0A3E1KAU8_9GAMM</name>
<comment type="similarity">
    <text evidence="2">Belongs to the ferredoxin--NADP reductase type 1 family.</text>
</comment>
<keyword evidence="7" id="KW-0521">NADP</keyword>
<dbReference type="InterPro" id="IPR001709">
    <property type="entry name" value="Flavoprot_Pyr_Nucl_cyt_Rdtase"/>
</dbReference>
<dbReference type="AlphaFoldDB" id="A0A3E1KAU8"/>
<dbReference type="EC" id="1.18.1.2" evidence="3"/>
<dbReference type="InterPro" id="IPR001433">
    <property type="entry name" value="OxRdtase_FAD/NAD-bd"/>
</dbReference>
<evidence type="ECO:0000256" key="5">
    <source>
        <dbReference type="ARBA" id="ARBA00022741"/>
    </source>
</evidence>
<dbReference type="PANTHER" id="PTHR47878">
    <property type="entry name" value="OXIDOREDUCTASE FAD/NAD(P)-BINDING DOMAIN PROTEIN"/>
    <property type="match status" value="1"/>
</dbReference>
<dbReference type="Proteomes" id="UP000260351">
    <property type="component" value="Unassembled WGS sequence"/>
</dbReference>
<dbReference type="CDD" id="cd06195">
    <property type="entry name" value="FNR1"/>
    <property type="match status" value="1"/>
</dbReference>
<dbReference type="Gene3D" id="3.40.50.80">
    <property type="entry name" value="Nucleotide-binding domain of ferredoxin-NADP reductase (FNR) module"/>
    <property type="match status" value="1"/>
</dbReference>
<evidence type="ECO:0000256" key="3">
    <source>
        <dbReference type="ARBA" id="ARBA00013223"/>
    </source>
</evidence>
<evidence type="ECO:0000256" key="1">
    <source>
        <dbReference type="ARBA" id="ARBA00001974"/>
    </source>
</evidence>
<dbReference type="PROSITE" id="PS51384">
    <property type="entry name" value="FAD_FR"/>
    <property type="match status" value="1"/>
</dbReference>
<evidence type="ECO:0000256" key="7">
    <source>
        <dbReference type="ARBA" id="ARBA00022857"/>
    </source>
</evidence>
<dbReference type="Gene3D" id="2.40.30.10">
    <property type="entry name" value="Translation factors"/>
    <property type="match status" value="1"/>
</dbReference>
<comment type="cofactor">
    <cofactor evidence="1">
        <name>FAD</name>
        <dbReference type="ChEBI" id="CHEBI:57692"/>
    </cofactor>
</comment>
<sequence>MDKFRRERVLSVHHWNEGLFSFRTTRDPGLRFDSGQFIMVGLEIDGKPLMRAYSFASASWEEELEFFSIKVPDGPLTSRLQHLQVGDEILLSKKPTGTLLISDLHPGKRLYLMGTGTGLAPFLSIIKDPETYERFDTVIVAHGVRQIDDLAYREAISEDLPRHELLGDTINGHLLYYPAVTREPFVHNGRLTHLLDSGQLARDLDLPPLDPKYDRVMLCGSMAMIKDFRKLLDRRGFEASASIGQAGDYVFERAFVG</sequence>
<dbReference type="FunFam" id="2.40.30.10:FF:000018">
    <property type="entry name" value="Ferredoxin--NADP(+) reductase"/>
    <property type="match status" value="1"/>
</dbReference>
<evidence type="ECO:0000256" key="2">
    <source>
        <dbReference type="ARBA" id="ARBA00008312"/>
    </source>
</evidence>
<reference evidence="11 12" key="1">
    <citation type="submission" date="2018-08" db="EMBL/GenBank/DDBJ databases">
        <title>Wenzhouxiangella salilacus sp. nov., a novel bacterium isolated from a saline lake in Xinjiang Province, China.</title>
        <authorList>
            <person name="Han S."/>
        </authorList>
    </citation>
    <scope>NUCLEOTIDE SEQUENCE [LARGE SCALE GENOMIC DNA]</scope>
    <source>
        <strain evidence="11 12">XDB06</strain>
    </source>
</reference>
<evidence type="ECO:0000256" key="8">
    <source>
        <dbReference type="ARBA" id="ARBA00023002"/>
    </source>
</evidence>
<dbReference type="GO" id="GO:0034599">
    <property type="term" value="P:cellular response to oxidative stress"/>
    <property type="evidence" value="ECO:0007669"/>
    <property type="project" value="TreeGrafter"/>
</dbReference>
<dbReference type="Pfam" id="PF00175">
    <property type="entry name" value="NAD_binding_1"/>
    <property type="match status" value="1"/>
</dbReference>
<evidence type="ECO:0000256" key="9">
    <source>
        <dbReference type="ARBA" id="ARBA00047776"/>
    </source>
</evidence>
<protein>
    <recommendedName>
        <fullName evidence="3">ferredoxin--NADP(+) reductase</fullName>
        <ecNumber evidence="3">1.18.1.2</ecNumber>
    </recommendedName>
</protein>
<organism evidence="11 12">
    <name type="scientific">Wenzhouxiangella sediminis</name>
    <dbReference type="NCBI Taxonomy" id="1792836"/>
    <lineage>
        <taxon>Bacteria</taxon>
        <taxon>Pseudomonadati</taxon>
        <taxon>Pseudomonadota</taxon>
        <taxon>Gammaproteobacteria</taxon>
        <taxon>Chromatiales</taxon>
        <taxon>Wenzhouxiangellaceae</taxon>
        <taxon>Wenzhouxiangella</taxon>
    </lineage>
</organism>
<dbReference type="PRINTS" id="PR00371">
    <property type="entry name" value="FPNCR"/>
</dbReference>
<keyword evidence="8" id="KW-0560">Oxidoreductase</keyword>
<evidence type="ECO:0000256" key="4">
    <source>
        <dbReference type="ARBA" id="ARBA00022630"/>
    </source>
</evidence>
<dbReference type="InterPro" id="IPR033892">
    <property type="entry name" value="FNR_bac"/>
</dbReference>
<dbReference type="InterPro" id="IPR017938">
    <property type="entry name" value="Riboflavin_synthase-like_b-brl"/>
</dbReference>
<dbReference type="RefSeq" id="WP_116649847.1">
    <property type="nucleotide sequence ID" value="NZ_QUZK01000018.1"/>
</dbReference>
<evidence type="ECO:0000313" key="12">
    <source>
        <dbReference type="Proteomes" id="UP000260351"/>
    </source>
</evidence>
<dbReference type="InterPro" id="IPR017927">
    <property type="entry name" value="FAD-bd_FR_type"/>
</dbReference>
<dbReference type="InterPro" id="IPR051930">
    <property type="entry name" value="FNR_type-1"/>
</dbReference>
<dbReference type="EMBL" id="QUZK01000018">
    <property type="protein sequence ID" value="RFF31541.1"/>
    <property type="molecule type" value="Genomic_DNA"/>
</dbReference>
<keyword evidence="12" id="KW-1185">Reference proteome</keyword>
<dbReference type="GO" id="GO:0000166">
    <property type="term" value="F:nucleotide binding"/>
    <property type="evidence" value="ECO:0007669"/>
    <property type="project" value="UniProtKB-KW"/>
</dbReference>
<dbReference type="GO" id="GO:0004324">
    <property type="term" value="F:ferredoxin-NADP+ reductase activity"/>
    <property type="evidence" value="ECO:0007669"/>
    <property type="project" value="UniProtKB-EC"/>
</dbReference>
<dbReference type="SUPFAM" id="SSF52343">
    <property type="entry name" value="Ferredoxin reductase-like, C-terminal NADP-linked domain"/>
    <property type="match status" value="1"/>
</dbReference>
<dbReference type="PANTHER" id="PTHR47878:SF1">
    <property type="entry name" value="FLAVODOXIN_FERREDOXIN--NADP REDUCTASE"/>
    <property type="match status" value="1"/>
</dbReference>
<evidence type="ECO:0000313" key="11">
    <source>
        <dbReference type="EMBL" id="RFF31541.1"/>
    </source>
</evidence>
<comment type="caution">
    <text evidence="11">The sequence shown here is derived from an EMBL/GenBank/DDBJ whole genome shotgun (WGS) entry which is preliminary data.</text>
</comment>
<evidence type="ECO:0000256" key="6">
    <source>
        <dbReference type="ARBA" id="ARBA00022827"/>
    </source>
</evidence>
<feature type="domain" description="FAD-binding FR-type" evidence="10">
    <location>
        <begin position="2"/>
        <end position="102"/>
    </location>
</feature>
<dbReference type="InterPro" id="IPR039261">
    <property type="entry name" value="FNR_nucleotide-bd"/>
</dbReference>
<keyword evidence="4" id="KW-0285">Flavoprotein</keyword>
<keyword evidence="5" id="KW-0547">Nucleotide-binding</keyword>
<evidence type="ECO:0000259" key="10">
    <source>
        <dbReference type="PROSITE" id="PS51384"/>
    </source>
</evidence>